<evidence type="ECO:0000313" key="7">
    <source>
        <dbReference type="Proteomes" id="UP000451471"/>
    </source>
</evidence>
<comment type="similarity">
    <text evidence="2">Belongs to the HAD-like hydrolase superfamily.</text>
</comment>
<comment type="cofactor">
    <cofactor evidence="1">
        <name>Mg(2+)</name>
        <dbReference type="ChEBI" id="CHEBI:18420"/>
    </cofactor>
</comment>
<organism evidence="6 7">
    <name type="scientific">Halomarina oriensis</name>
    <dbReference type="NCBI Taxonomy" id="671145"/>
    <lineage>
        <taxon>Archaea</taxon>
        <taxon>Methanobacteriati</taxon>
        <taxon>Methanobacteriota</taxon>
        <taxon>Stenosarchaea group</taxon>
        <taxon>Halobacteria</taxon>
        <taxon>Halobacteriales</taxon>
        <taxon>Natronomonadaceae</taxon>
        <taxon>Halomarina</taxon>
    </lineage>
</organism>
<dbReference type="GO" id="GO:0046872">
    <property type="term" value="F:metal ion binding"/>
    <property type="evidence" value="ECO:0007669"/>
    <property type="project" value="UniProtKB-KW"/>
</dbReference>
<dbReference type="NCBIfam" id="TIGR01549">
    <property type="entry name" value="HAD-SF-IA-v1"/>
    <property type="match status" value="1"/>
</dbReference>
<evidence type="ECO:0000256" key="3">
    <source>
        <dbReference type="ARBA" id="ARBA00022723"/>
    </source>
</evidence>
<dbReference type="InterPro" id="IPR041492">
    <property type="entry name" value="HAD_2"/>
</dbReference>
<dbReference type="GO" id="GO:0016791">
    <property type="term" value="F:phosphatase activity"/>
    <property type="evidence" value="ECO:0007669"/>
    <property type="project" value="TreeGrafter"/>
</dbReference>
<dbReference type="GO" id="GO:0044281">
    <property type="term" value="P:small molecule metabolic process"/>
    <property type="evidence" value="ECO:0007669"/>
    <property type="project" value="UniProtKB-ARBA"/>
</dbReference>
<dbReference type="EMBL" id="WSZK01000018">
    <property type="protein sequence ID" value="MWG35259.1"/>
    <property type="molecule type" value="Genomic_DNA"/>
</dbReference>
<dbReference type="PANTHER" id="PTHR46470">
    <property type="entry name" value="N-ACYLNEURAMINATE-9-PHOSPHATASE"/>
    <property type="match status" value="1"/>
</dbReference>
<name>A0A6B0GP09_9EURY</name>
<dbReference type="Gene3D" id="3.40.50.1000">
    <property type="entry name" value="HAD superfamily/HAD-like"/>
    <property type="match status" value="1"/>
</dbReference>
<dbReference type="AlphaFoldDB" id="A0A6B0GP09"/>
<dbReference type="Proteomes" id="UP000451471">
    <property type="component" value="Unassembled WGS sequence"/>
</dbReference>
<dbReference type="OrthoDB" id="27736at2157"/>
<evidence type="ECO:0000256" key="2">
    <source>
        <dbReference type="ARBA" id="ARBA00007958"/>
    </source>
</evidence>
<dbReference type="Gene3D" id="1.10.150.520">
    <property type="match status" value="1"/>
</dbReference>
<accession>A0A6B0GP09</accession>
<keyword evidence="3" id="KW-0479">Metal-binding</keyword>
<dbReference type="InterPro" id="IPR051400">
    <property type="entry name" value="HAD-like_hydrolase"/>
</dbReference>
<dbReference type="SUPFAM" id="SSF56784">
    <property type="entry name" value="HAD-like"/>
    <property type="match status" value="1"/>
</dbReference>
<keyword evidence="7" id="KW-1185">Reference proteome</keyword>
<reference evidence="6 7" key="1">
    <citation type="submission" date="2019-12" db="EMBL/GenBank/DDBJ databases">
        <title>Halocatena pleomorpha gen. nov. sp. nov., an extremely halophilic archaeon of family Halobacteriaceae isolated from saltpan soil.</title>
        <authorList>
            <person name="Pal Y."/>
            <person name="Verma A."/>
            <person name="Krishnamurthi S."/>
            <person name="Kumar P."/>
        </authorList>
    </citation>
    <scope>NUCLEOTIDE SEQUENCE [LARGE SCALE GENOMIC DNA]</scope>
    <source>
        <strain evidence="6 7">JCM 16495</strain>
    </source>
</reference>
<keyword evidence="4 6" id="KW-0378">Hydrolase</keyword>
<dbReference type="InterPro" id="IPR006439">
    <property type="entry name" value="HAD-SF_hydro_IA"/>
</dbReference>
<gene>
    <name evidence="6" type="ORF">GQS65_12305</name>
</gene>
<evidence type="ECO:0000256" key="4">
    <source>
        <dbReference type="ARBA" id="ARBA00022801"/>
    </source>
</evidence>
<dbReference type="SFLD" id="SFLDG01129">
    <property type="entry name" value="C1.5:_HAD__Beta-PGM__Phosphata"/>
    <property type="match status" value="1"/>
</dbReference>
<dbReference type="InterPro" id="IPR023214">
    <property type="entry name" value="HAD_sf"/>
</dbReference>
<dbReference type="RefSeq" id="WP_158204939.1">
    <property type="nucleotide sequence ID" value="NZ_WSZK01000018.1"/>
</dbReference>
<comment type="caution">
    <text evidence="6">The sequence shown here is derived from an EMBL/GenBank/DDBJ whole genome shotgun (WGS) entry which is preliminary data.</text>
</comment>
<evidence type="ECO:0000256" key="1">
    <source>
        <dbReference type="ARBA" id="ARBA00001946"/>
    </source>
</evidence>
<dbReference type="InterPro" id="IPR036412">
    <property type="entry name" value="HAD-like_sf"/>
</dbReference>
<keyword evidence="5" id="KW-0460">Magnesium</keyword>
<dbReference type="Pfam" id="PF13419">
    <property type="entry name" value="HAD_2"/>
    <property type="match status" value="1"/>
</dbReference>
<evidence type="ECO:0000313" key="6">
    <source>
        <dbReference type="EMBL" id="MWG35259.1"/>
    </source>
</evidence>
<protein>
    <submittedName>
        <fullName evidence="6">HAD-IA family hydrolase</fullName>
    </submittedName>
</protein>
<proteinExistence type="inferred from homology"/>
<sequence>MNTRPSLSTVLFDLDDTLCAYRRSPSDRRAAAFDRVGVDPYGTPTDFDAVLGDLPTAETDVAFYANWFGAVADRVDADPTLAPDLGRAYAETLDHGDVVFRDGARETVTDLLARDDYHVGLVTNGGRENQTRKLATLDLLDAFDVHVYATPEHGLKPDPYPFERALAELDATADRTLYVGNSLRADVAGASRLGMHTAWYPTERARVPDPDPTPDHTLDTLADLRAVL</sequence>
<dbReference type="SFLD" id="SFLDS00003">
    <property type="entry name" value="Haloacid_Dehalogenase"/>
    <property type="match status" value="1"/>
</dbReference>
<evidence type="ECO:0000256" key="5">
    <source>
        <dbReference type="ARBA" id="ARBA00022842"/>
    </source>
</evidence>
<dbReference type="PANTHER" id="PTHR46470:SF2">
    <property type="entry name" value="GLYCERALDEHYDE 3-PHOSPHATE PHOSPHATASE"/>
    <property type="match status" value="1"/>
</dbReference>
<dbReference type="PRINTS" id="PR00413">
    <property type="entry name" value="HADHALOGNASE"/>
</dbReference>